<dbReference type="OrthoDB" id="26679at2759"/>
<keyword evidence="10" id="KW-1185">Reference proteome</keyword>
<dbReference type="EMBL" id="DS113265">
    <property type="protein sequence ID" value="EAY14807.1"/>
    <property type="molecule type" value="Genomic_DNA"/>
</dbReference>
<dbReference type="Proteomes" id="UP000001542">
    <property type="component" value="Unassembled WGS sequence"/>
</dbReference>
<organism evidence="9 10">
    <name type="scientific">Trichomonas vaginalis (strain ATCC PRA-98 / G3)</name>
    <dbReference type="NCBI Taxonomy" id="412133"/>
    <lineage>
        <taxon>Eukaryota</taxon>
        <taxon>Metamonada</taxon>
        <taxon>Parabasalia</taxon>
        <taxon>Trichomonadida</taxon>
        <taxon>Trichomonadidae</taxon>
        <taxon>Trichomonas</taxon>
    </lineage>
</organism>
<dbReference type="SMART" id="SM00584">
    <property type="entry name" value="TLDc"/>
    <property type="match status" value="1"/>
</dbReference>
<evidence type="ECO:0000259" key="7">
    <source>
        <dbReference type="PROSITE" id="PS50086"/>
    </source>
</evidence>
<dbReference type="SMART" id="SM00164">
    <property type="entry name" value="TBC"/>
    <property type="match status" value="1"/>
</dbReference>
<feature type="domain" description="TLDc" evidence="8">
    <location>
        <begin position="412"/>
        <end position="575"/>
    </location>
</feature>
<keyword evidence="4" id="KW-0472">Membrane</keyword>
<protein>
    <submittedName>
        <fullName evidence="9">TLD family protein</fullName>
    </submittedName>
</protein>
<dbReference type="AlphaFoldDB" id="A2DXU7"/>
<dbReference type="GO" id="GO:0012505">
    <property type="term" value="C:endomembrane system"/>
    <property type="evidence" value="ECO:0007669"/>
    <property type="project" value="UniProtKB-SubCell"/>
</dbReference>
<evidence type="ECO:0000256" key="6">
    <source>
        <dbReference type="ARBA" id="ARBA00034103"/>
    </source>
</evidence>
<dbReference type="InterPro" id="IPR000195">
    <property type="entry name" value="Rab-GAP-TBC_dom"/>
</dbReference>
<dbReference type="SUPFAM" id="SSF47923">
    <property type="entry name" value="Ypt/Rab-GAP domain of gyp1p"/>
    <property type="match status" value="1"/>
</dbReference>
<reference evidence="9" key="1">
    <citation type="submission" date="2006-10" db="EMBL/GenBank/DDBJ databases">
        <authorList>
            <person name="Amadeo P."/>
            <person name="Zhao Q."/>
            <person name="Wortman J."/>
            <person name="Fraser-Liggett C."/>
            <person name="Carlton J."/>
        </authorList>
    </citation>
    <scope>NUCLEOTIDE SEQUENCE</scope>
    <source>
        <strain evidence="9">G3</strain>
    </source>
</reference>
<dbReference type="PANTHER" id="PTHR23354:SF122">
    <property type="entry name" value="GTPASE-ACTIVATING PROTEIN SKYWALKER"/>
    <property type="match status" value="1"/>
</dbReference>
<evidence type="ECO:0000256" key="3">
    <source>
        <dbReference type="ARBA" id="ARBA00023018"/>
    </source>
</evidence>
<evidence type="ECO:0000259" key="8">
    <source>
        <dbReference type="PROSITE" id="PS51886"/>
    </source>
</evidence>
<reference evidence="9" key="2">
    <citation type="journal article" date="2007" name="Science">
        <title>Draft genome sequence of the sexually transmitted pathogen Trichomonas vaginalis.</title>
        <authorList>
            <person name="Carlton J.M."/>
            <person name="Hirt R.P."/>
            <person name="Silva J.C."/>
            <person name="Delcher A.L."/>
            <person name="Schatz M."/>
            <person name="Zhao Q."/>
            <person name="Wortman J.R."/>
            <person name="Bidwell S.L."/>
            <person name="Alsmark U.C.M."/>
            <person name="Besteiro S."/>
            <person name="Sicheritz-Ponten T."/>
            <person name="Noel C.J."/>
            <person name="Dacks J.B."/>
            <person name="Foster P.G."/>
            <person name="Simillion C."/>
            <person name="Van de Peer Y."/>
            <person name="Miranda-Saavedra D."/>
            <person name="Barton G.J."/>
            <person name="Westrop G.D."/>
            <person name="Mueller S."/>
            <person name="Dessi D."/>
            <person name="Fiori P.L."/>
            <person name="Ren Q."/>
            <person name="Paulsen I."/>
            <person name="Zhang H."/>
            <person name="Bastida-Corcuera F.D."/>
            <person name="Simoes-Barbosa A."/>
            <person name="Brown M.T."/>
            <person name="Hayes R.D."/>
            <person name="Mukherjee M."/>
            <person name="Okumura C.Y."/>
            <person name="Schneider R."/>
            <person name="Smith A.J."/>
            <person name="Vanacova S."/>
            <person name="Villalvazo M."/>
            <person name="Haas B.J."/>
            <person name="Pertea M."/>
            <person name="Feldblyum T.V."/>
            <person name="Utterback T.R."/>
            <person name="Shu C.L."/>
            <person name="Osoegawa K."/>
            <person name="de Jong P.J."/>
            <person name="Hrdy I."/>
            <person name="Horvathova L."/>
            <person name="Zubacova Z."/>
            <person name="Dolezal P."/>
            <person name="Malik S.B."/>
            <person name="Logsdon J.M. Jr."/>
            <person name="Henze K."/>
            <person name="Gupta A."/>
            <person name="Wang C.C."/>
            <person name="Dunne R.L."/>
            <person name="Upcroft J.A."/>
            <person name="Upcroft P."/>
            <person name="White O."/>
            <person name="Salzberg S.L."/>
            <person name="Tang P."/>
            <person name="Chiu C.-H."/>
            <person name="Lee Y.-S."/>
            <person name="Embley T.M."/>
            <person name="Coombs G.H."/>
            <person name="Mottram J.C."/>
            <person name="Tachezy J."/>
            <person name="Fraser-Liggett C.M."/>
            <person name="Johnson P.J."/>
        </authorList>
    </citation>
    <scope>NUCLEOTIDE SEQUENCE [LARGE SCALE GENOMIC DNA]</scope>
    <source>
        <strain evidence="9">G3</strain>
    </source>
</reference>
<evidence type="ECO:0000256" key="5">
    <source>
        <dbReference type="ARBA" id="ARBA00023329"/>
    </source>
</evidence>
<evidence type="ECO:0000313" key="9">
    <source>
        <dbReference type="EMBL" id="EAY14807.1"/>
    </source>
</evidence>
<dbReference type="Pfam" id="PF00566">
    <property type="entry name" value="RabGAP-TBC"/>
    <property type="match status" value="1"/>
</dbReference>
<dbReference type="InterPro" id="IPR035969">
    <property type="entry name" value="Rab-GAP_TBC_sf"/>
</dbReference>
<keyword evidence="3" id="KW-0770">Synapse</keyword>
<dbReference type="KEGG" id="tva:4772815"/>
<dbReference type="STRING" id="5722.A2DXU7"/>
<dbReference type="RefSeq" id="XP_001327030.1">
    <property type="nucleotide sequence ID" value="XM_001326995.1"/>
</dbReference>
<comment type="subcellular location">
    <subcellularLocation>
        <location evidence="1">Cytoplasmic vesicle membrane</location>
    </subcellularLocation>
    <subcellularLocation>
        <location evidence="2">Endomembrane system</location>
        <topology evidence="2">Peripheral membrane protein</topology>
    </subcellularLocation>
    <subcellularLocation>
        <location evidence="6">Synapse</location>
    </subcellularLocation>
</comment>
<dbReference type="VEuPathDB" id="TrichDB:TVAGG3_0683910"/>
<evidence type="ECO:0000313" key="10">
    <source>
        <dbReference type="Proteomes" id="UP000001542"/>
    </source>
</evidence>
<dbReference type="Gene3D" id="1.10.472.80">
    <property type="entry name" value="Ypt/Rab-GAP domain of gyp1p, domain 3"/>
    <property type="match status" value="1"/>
</dbReference>
<dbReference type="SMR" id="A2DXU7"/>
<dbReference type="InParanoid" id="A2DXU7"/>
<evidence type="ECO:0000256" key="1">
    <source>
        <dbReference type="ARBA" id="ARBA00004156"/>
    </source>
</evidence>
<dbReference type="PROSITE" id="PS51886">
    <property type="entry name" value="TLDC"/>
    <property type="match status" value="1"/>
</dbReference>
<dbReference type="Pfam" id="PF07534">
    <property type="entry name" value="TLD"/>
    <property type="match status" value="1"/>
</dbReference>
<evidence type="ECO:0000256" key="2">
    <source>
        <dbReference type="ARBA" id="ARBA00004184"/>
    </source>
</evidence>
<evidence type="ECO:0000256" key="4">
    <source>
        <dbReference type="ARBA" id="ARBA00023136"/>
    </source>
</evidence>
<name>A2DXU7_TRIV3</name>
<dbReference type="eggNOG" id="KOG2801">
    <property type="taxonomic scope" value="Eukaryota"/>
</dbReference>
<gene>
    <name evidence="9" type="ORF">TVAG_219900</name>
</gene>
<sequence>MFYEHLMREWKLSSEDNFGFYNEINVTDPPEWESEEIRRLSAFKNLPQFEPKINESLKQTFRYGIPHTLRRKWWFIASKGLKLLSQAGDVWPNALRSSLKVPMTSTSQFGGAIDLLPFLHPELAEKVKQFLHVVWVRNKHITFSPLIPTVSVLLLLYLEPSLAYLSIQQMINKSTKNSWYFTLTRESFIASVTGFRALIASKIPAISKKTFELGLDIAQIGLALFPVFFLPFTPIHVALTLFDSFVSEGRKILVRFAISLFDIQKTELLQCKTSEDFLSTLVDGMNMLSSPHSTTKFLENSFKIFLSRPRHIDKFELKAMDDCTDKGSNLYTSQNVIGMMSPSMTNLFAERRRRMSSDDCENLDVINIGDTMRGAIALETMMKFSPEGIEESTRKLQKELAESAMPVVINGKLLTNDNFYMLREQLPASVSRYDARRVFSMSNDGTSLLSLFEKSSKKAPYIILVKTAKNRVIGAYLGEPINPEMCAFGRFYGKPGSFVFTLDPLVIYKQDPPPNNLFQAAFKHSITIGGPRPAIHIEDGFHIIFSEKCETFHSPALTENPSGDPIIDVELYRLSL</sequence>
<dbReference type="GO" id="GO:0030659">
    <property type="term" value="C:cytoplasmic vesicle membrane"/>
    <property type="evidence" value="ECO:0007669"/>
    <property type="project" value="UniProtKB-SubCell"/>
</dbReference>
<dbReference type="eggNOG" id="KOG2058">
    <property type="taxonomic scope" value="Eukaryota"/>
</dbReference>
<accession>A2DXU7</accession>
<keyword evidence="5" id="KW-0968">Cytoplasmic vesicle</keyword>
<proteinExistence type="predicted"/>
<dbReference type="PROSITE" id="PS50086">
    <property type="entry name" value="TBC_RABGAP"/>
    <property type="match status" value="1"/>
</dbReference>
<dbReference type="PANTHER" id="PTHR23354">
    <property type="entry name" value="NUCLEOLAR PROTEIN 7/ESTROGEN RECEPTOR COACTIVATOR-RELATED"/>
    <property type="match status" value="1"/>
</dbReference>
<dbReference type="InterPro" id="IPR006571">
    <property type="entry name" value="TLDc_dom"/>
</dbReference>
<dbReference type="VEuPathDB" id="TrichDB:TVAG_219900"/>
<feature type="domain" description="Rab-GAP TBC" evidence="7">
    <location>
        <begin position="64"/>
        <end position="249"/>
    </location>
</feature>